<organism evidence="2 3">
    <name type="scientific">Flavobacterium suzhouense</name>
    <dbReference type="NCBI Taxonomy" id="1529638"/>
    <lineage>
        <taxon>Bacteria</taxon>
        <taxon>Pseudomonadati</taxon>
        <taxon>Bacteroidota</taxon>
        <taxon>Flavobacteriia</taxon>
        <taxon>Flavobacteriales</taxon>
        <taxon>Flavobacteriaceae</taxon>
        <taxon>Flavobacterium</taxon>
    </lineage>
</organism>
<sequence length="141" mass="16283">MKQLLFLLFAIALFSCNRQSALEEKLIKSKWVVLEGKTLKKETDNWPNDYYVFDADGVLKSILMYSDEENTIFNDDGSVRNTPLLWNYNAEKKILTINGHKCKVLNVDSDTVFMVEGTSHLMLYNIDKVYPKLKGNSHLSR</sequence>
<feature type="signal peptide" evidence="1">
    <location>
        <begin position="1"/>
        <end position="20"/>
    </location>
</feature>
<dbReference type="PROSITE" id="PS51257">
    <property type="entry name" value="PROKAR_LIPOPROTEIN"/>
    <property type="match status" value="1"/>
</dbReference>
<keyword evidence="1" id="KW-0732">Signal</keyword>
<evidence type="ECO:0008006" key="4">
    <source>
        <dbReference type="Google" id="ProtNLM"/>
    </source>
</evidence>
<comment type="caution">
    <text evidence="2">The sequence shown here is derived from an EMBL/GenBank/DDBJ whole genome shotgun (WGS) entry which is preliminary data.</text>
</comment>
<proteinExistence type="predicted"/>
<dbReference type="InterPro" id="IPR036198">
    <property type="entry name" value="Ecotin_sf"/>
</dbReference>
<name>A0ABW5NQ26_9FLAO</name>
<dbReference type="EMBL" id="JBHUMD010000003">
    <property type="protein sequence ID" value="MFD2600783.1"/>
    <property type="molecule type" value="Genomic_DNA"/>
</dbReference>
<evidence type="ECO:0000313" key="3">
    <source>
        <dbReference type="Proteomes" id="UP001597480"/>
    </source>
</evidence>
<evidence type="ECO:0000256" key="1">
    <source>
        <dbReference type="SAM" id="SignalP"/>
    </source>
</evidence>
<dbReference type="RefSeq" id="WP_379819455.1">
    <property type="nucleotide sequence ID" value="NZ_JBHUMD010000003.1"/>
</dbReference>
<dbReference type="Proteomes" id="UP001597480">
    <property type="component" value="Unassembled WGS sequence"/>
</dbReference>
<reference evidence="3" key="1">
    <citation type="journal article" date="2019" name="Int. J. Syst. Evol. Microbiol.">
        <title>The Global Catalogue of Microorganisms (GCM) 10K type strain sequencing project: providing services to taxonomists for standard genome sequencing and annotation.</title>
        <authorList>
            <consortium name="The Broad Institute Genomics Platform"/>
            <consortium name="The Broad Institute Genome Sequencing Center for Infectious Disease"/>
            <person name="Wu L."/>
            <person name="Ma J."/>
        </authorList>
    </citation>
    <scope>NUCLEOTIDE SEQUENCE [LARGE SCALE GENOMIC DNA]</scope>
    <source>
        <strain evidence="3">KCTC 42107</strain>
    </source>
</reference>
<protein>
    <recommendedName>
        <fullName evidence="4">Lipocalin-like domain-containing protein</fullName>
    </recommendedName>
</protein>
<accession>A0ABW5NQ26</accession>
<feature type="chain" id="PRO_5045340386" description="Lipocalin-like domain-containing protein" evidence="1">
    <location>
        <begin position="21"/>
        <end position="141"/>
    </location>
</feature>
<dbReference type="SUPFAM" id="SSF49772">
    <property type="entry name" value="Ecotin, trypsin inhibitor"/>
    <property type="match status" value="1"/>
</dbReference>
<keyword evidence="3" id="KW-1185">Reference proteome</keyword>
<evidence type="ECO:0000313" key="2">
    <source>
        <dbReference type="EMBL" id="MFD2600783.1"/>
    </source>
</evidence>
<gene>
    <name evidence="2" type="ORF">ACFSR3_01830</name>
</gene>